<sequence>MYGPRTFAARQLLTTAPFTTRIGIDDQRWKVACRKAVAGLRGHLYAAQLLFWDAVTLRPVERE</sequence>
<keyword evidence="2" id="KW-1185">Reference proteome</keyword>
<dbReference type="Proteomes" id="UP001597045">
    <property type="component" value="Unassembled WGS sequence"/>
</dbReference>
<organism evidence="1 2">
    <name type="scientific">Kibdelosporangium lantanae</name>
    <dbReference type="NCBI Taxonomy" id="1497396"/>
    <lineage>
        <taxon>Bacteria</taxon>
        <taxon>Bacillati</taxon>
        <taxon>Actinomycetota</taxon>
        <taxon>Actinomycetes</taxon>
        <taxon>Pseudonocardiales</taxon>
        <taxon>Pseudonocardiaceae</taxon>
        <taxon>Kibdelosporangium</taxon>
    </lineage>
</organism>
<reference evidence="2" key="1">
    <citation type="journal article" date="2019" name="Int. J. Syst. Evol. Microbiol.">
        <title>The Global Catalogue of Microorganisms (GCM) 10K type strain sequencing project: providing services to taxonomists for standard genome sequencing and annotation.</title>
        <authorList>
            <consortium name="The Broad Institute Genomics Platform"/>
            <consortium name="The Broad Institute Genome Sequencing Center for Infectious Disease"/>
            <person name="Wu L."/>
            <person name="Ma J."/>
        </authorList>
    </citation>
    <scope>NUCLEOTIDE SEQUENCE [LARGE SCALE GENOMIC DNA]</scope>
    <source>
        <strain evidence="2">JCM 31486</strain>
    </source>
</reference>
<protein>
    <submittedName>
        <fullName evidence="1">Uncharacterized protein</fullName>
    </submittedName>
</protein>
<evidence type="ECO:0000313" key="2">
    <source>
        <dbReference type="Proteomes" id="UP001597045"/>
    </source>
</evidence>
<dbReference type="EMBL" id="JBHTIS010002395">
    <property type="protein sequence ID" value="MFD1049777.1"/>
    <property type="molecule type" value="Genomic_DNA"/>
</dbReference>
<accession>A0ABW3MI69</accession>
<gene>
    <name evidence="1" type="ORF">ACFQ1S_31720</name>
</gene>
<comment type="caution">
    <text evidence="1">The sequence shown here is derived from an EMBL/GenBank/DDBJ whole genome shotgun (WGS) entry which is preliminary data.</text>
</comment>
<proteinExistence type="predicted"/>
<name>A0ABW3MI69_9PSEU</name>
<evidence type="ECO:0000313" key="1">
    <source>
        <dbReference type="EMBL" id="MFD1049777.1"/>
    </source>
</evidence>